<evidence type="ECO:0000313" key="4">
    <source>
        <dbReference type="Proteomes" id="UP000550660"/>
    </source>
</evidence>
<protein>
    <submittedName>
        <fullName evidence="3">LAP2A protein</fullName>
    </submittedName>
</protein>
<keyword evidence="4" id="KW-1185">Reference proteome</keyword>
<evidence type="ECO:0000259" key="2">
    <source>
        <dbReference type="Pfam" id="PF11560"/>
    </source>
</evidence>
<feature type="non-terminal residue" evidence="3">
    <location>
        <position position="457"/>
    </location>
</feature>
<proteinExistence type="predicted"/>
<dbReference type="EMBL" id="VXAG01000606">
    <property type="protein sequence ID" value="NXJ80486.1"/>
    <property type="molecule type" value="Genomic_DNA"/>
</dbReference>
<evidence type="ECO:0000256" key="1">
    <source>
        <dbReference type="SAM" id="MobiDB-lite"/>
    </source>
</evidence>
<dbReference type="InterPro" id="IPR021623">
    <property type="entry name" value="LAP2alpha_C"/>
</dbReference>
<sequence length="457" mass="50706">SEDAQCSYHRKVRPAATTHFTESEKNSLMKSVILPELATVLKDALTAARQSITSAVQTRPHSVKHPKVPITEVPVVPLEATGSSSQISESDHVDSLKDRTASGKEKCEADKALEIESSPEDGEVSSESPAEDQEGPDPLRKFDVAKQNYLFKHIKRVLMLKSSKSECASEELLIPSGEVKVDNALPIDSAVEDLVCRIWGNPEAKHEAPALLRKLYPFPVHKAALWGTLPQVDRALVTSDSVPSVPANADALPKDPTDRKVEEAIKRSFKLAAAQLGVSIYCVYASRALLIWLGKERARFKKKWVPSGATQRKRRLCKIAANFIHDAAEDSLRLTVKNMACLTVAWRAIWLRPWTSSLDLKCKLLSLPYTGGKLFGESLVQIMRDFSEHKHCSRQLKKKTSGGSSSFSCPRKCLSSFRSPPNFKGGKGKYKVSQSFHAKYERSSHFQRDTRPSRGTF</sequence>
<comment type="caution">
    <text evidence="3">The sequence shown here is derived from an EMBL/GenBank/DDBJ whole genome shotgun (WGS) entry which is preliminary data.</text>
</comment>
<name>A0A7L0EBM9_TROML</name>
<dbReference type="Gene3D" id="1.10.287.3160">
    <property type="match status" value="1"/>
</dbReference>
<gene>
    <name evidence="3" type="primary">Tmpo_0</name>
    <name evidence="3" type="ORF">TROMEL_R15170</name>
</gene>
<feature type="non-terminal residue" evidence="3">
    <location>
        <position position="1"/>
    </location>
</feature>
<feature type="compositionally biased region" description="Basic and acidic residues" evidence="1">
    <location>
        <begin position="89"/>
        <end position="114"/>
    </location>
</feature>
<feature type="domain" description="Lamina-associated polypeptide 2 alpha C-terminal" evidence="2">
    <location>
        <begin position="209"/>
        <end position="384"/>
    </location>
</feature>
<accession>A0A7L0EBM9</accession>
<reference evidence="3 4" key="1">
    <citation type="submission" date="2019-09" db="EMBL/GenBank/DDBJ databases">
        <title>Bird 10,000 Genomes (B10K) Project - Family phase.</title>
        <authorList>
            <person name="Zhang G."/>
        </authorList>
    </citation>
    <scope>NUCLEOTIDE SEQUENCE [LARGE SCALE GENOMIC DNA]</scope>
    <source>
        <strain evidence="3">B10K-DU-007-40</strain>
        <tissue evidence="3">Mixed tissue sample</tissue>
    </source>
</reference>
<dbReference type="Pfam" id="PF11560">
    <property type="entry name" value="LAP2alpha"/>
    <property type="match status" value="1"/>
</dbReference>
<feature type="region of interest" description="Disordered" evidence="1">
    <location>
        <begin position="81"/>
        <end position="139"/>
    </location>
</feature>
<dbReference type="Proteomes" id="UP000550660">
    <property type="component" value="Unassembled WGS sequence"/>
</dbReference>
<feature type="compositionally biased region" description="Acidic residues" evidence="1">
    <location>
        <begin position="117"/>
        <end position="135"/>
    </location>
</feature>
<organism evidence="3 4">
    <name type="scientific">Trogon melanurus</name>
    <name type="common">Black-tailed trogon</name>
    <dbReference type="NCBI Taxonomy" id="56311"/>
    <lineage>
        <taxon>Eukaryota</taxon>
        <taxon>Metazoa</taxon>
        <taxon>Chordata</taxon>
        <taxon>Craniata</taxon>
        <taxon>Vertebrata</taxon>
        <taxon>Euteleostomi</taxon>
        <taxon>Archelosauria</taxon>
        <taxon>Archosauria</taxon>
        <taxon>Dinosauria</taxon>
        <taxon>Saurischia</taxon>
        <taxon>Theropoda</taxon>
        <taxon>Coelurosauria</taxon>
        <taxon>Aves</taxon>
        <taxon>Neognathae</taxon>
        <taxon>Neoaves</taxon>
        <taxon>Telluraves</taxon>
        <taxon>Coraciimorphae</taxon>
        <taxon>Trogoniformes</taxon>
        <taxon>Trogonidae</taxon>
        <taxon>Trogon</taxon>
    </lineage>
</organism>
<dbReference type="OrthoDB" id="6244967at2759"/>
<evidence type="ECO:0000313" key="3">
    <source>
        <dbReference type="EMBL" id="NXJ80486.1"/>
    </source>
</evidence>
<dbReference type="AlphaFoldDB" id="A0A7L0EBM9"/>